<dbReference type="Proteomes" id="UP001271007">
    <property type="component" value="Unassembled WGS sequence"/>
</dbReference>
<evidence type="ECO:0000313" key="8">
    <source>
        <dbReference type="EMBL" id="KAK3049278.1"/>
    </source>
</evidence>
<dbReference type="InterPro" id="IPR008271">
    <property type="entry name" value="Ser/Thr_kinase_AS"/>
</dbReference>
<evidence type="ECO:0000256" key="3">
    <source>
        <dbReference type="ARBA" id="ARBA00022741"/>
    </source>
</evidence>
<dbReference type="PROSITE" id="PS00108">
    <property type="entry name" value="PROTEIN_KINASE_ST"/>
    <property type="match status" value="1"/>
</dbReference>
<organism evidence="8 9">
    <name type="scientific">Extremus antarcticus</name>
    <dbReference type="NCBI Taxonomy" id="702011"/>
    <lineage>
        <taxon>Eukaryota</taxon>
        <taxon>Fungi</taxon>
        <taxon>Dikarya</taxon>
        <taxon>Ascomycota</taxon>
        <taxon>Pezizomycotina</taxon>
        <taxon>Dothideomycetes</taxon>
        <taxon>Dothideomycetidae</taxon>
        <taxon>Mycosphaerellales</taxon>
        <taxon>Extremaceae</taxon>
        <taxon>Extremus</taxon>
    </lineage>
</organism>
<evidence type="ECO:0000259" key="7">
    <source>
        <dbReference type="PROSITE" id="PS50011"/>
    </source>
</evidence>
<keyword evidence="9" id="KW-1185">Reference proteome</keyword>
<feature type="region of interest" description="Disordered" evidence="6">
    <location>
        <begin position="218"/>
        <end position="238"/>
    </location>
</feature>
<dbReference type="PANTHER" id="PTHR43671:SF13">
    <property type="entry name" value="SERINE_THREONINE-PROTEIN KINASE NEK2"/>
    <property type="match status" value="1"/>
</dbReference>
<keyword evidence="4" id="KW-0418">Kinase</keyword>
<dbReference type="GO" id="GO:0004674">
    <property type="term" value="F:protein serine/threonine kinase activity"/>
    <property type="evidence" value="ECO:0007669"/>
    <property type="project" value="UniProtKB-EC"/>
</dbReference>
<evidence type="ECO:0000256" key="1">
    <source>
        <dbReference type="ARBA" id="ARBA00012513"/>
    </source>
</evidence>
<evidence type="ECO:0000256" key="6">
    <source>
        <dbReference type="SAM" id="MobiDB-lite"/>
    </source>
</evidence>
<dbReference type="Gene3D" id="1.10.510.10">
    <property type="entry name" value="Transferase(Phosphotransferase) domain 1"/>
    <property type="match status" value="1"/>
</dbReference>
<keyword evidence="3" id="KW-0547">Nucleotide-binding</keyword>
<evidence type="ECO:0000313" key="9">
    <source>
        <dbReference type="Proteomes" id="UP001271007"/>
    </source>
</evidence>
<feature type="compositionally biased region" description="Acidic residues" evidence="6">
    <location>
        <begin position="377"/>
        <end position="400"/>
    </location>
</feature>
<feature type="domain" description="Protein kinase" evidence="7">
    <location>
        <begin position="1"/>
        <end position="324"/>
    </location>
</feature>
<evidence type="ECO:0000256" key="5">
    <source>
        <dbReference type="ARBA" id="ARBA00022840"/>
    </source>
</evidence>
<dbReference type="EMBL" id="JAWDJX010000041">
    <property type="protein sequence ID" value="KAK3049278.1"/>
    <property type="molecule type" value="Genomic_DNA"/>
</dbReference>
<comment type="caution">
    <text evidence="8">The sequence shown here is derived from an EMBL/GenBank/DDBJ whole genome shotgun (WGS) entry which is preliminary data.</text>
</comment>
<feature type="region of interest" description="Disordered" evidence="6">
    <location>
        <begin position="363"/>
        <end position="400"/>
    </location>
</feature>
<dbReference type="InterPro" id="IPR011009">
    <property type="entry name" value="Kinase-like_dom_sf"/>
</dbReference>
<dbReference type="SUPFAM" id="SSF56112">
    <property type="entry name" value="Protein kinase-like (PK-like)"/>
    <property type="match status" value="1"/>
</dbReference>
<dbReference type="InterPro" id="IPR000719">
    <property type="entry name" value="Prot_kinase_dom"/>
</dbReference>
<accession>A0AAJ0D947</accession>
<dbReference type="EC" id="2.7.11.1" evidence="1"/>
<dbReference type="AlphaFoldDB" id="A0AAJ0D947"/>
<dbReference type="GO" id="GO:0005524">
    <property type="term" value="F:ATP binding"/>
    <property type="evidence" value="ECO:0007669"/>
    <property type="project" value="UniProtKB-KW"/>
</dbReference>
<keyword evidence="5" id="KW-0067">ATP-binding</keyword>
<proteinExistence type="predicted"/>
<name>A0AAJ0D947_9PEZI</name>
<keyword evidence="2" id="KW-0808">Transferase</keyword>
<evidence type="ECO:0000256" key="4">
    <source>
        <dbReference type="ARBA" id="ARBA00022777"/>
    </source>
</evidence>
<evidence type="ECO:0000256" key="2">
    <source>
        <dbReference type="ARBA" id="ARBA00022679"/>
    </source>
</evidence>
<protein>
    <recommendedName>
        <fullName evidence="1">non-specific serine/threonine protein kinase</fullName>
        <ecNumber evidence="1">2.7.11.1</ecNumber>
    </recommendedName>
</protein>
<gene>
    <name evidence="8" type="ORF">LTR09_009456</name>
</gene>
<dbReference type="SMART" id="SM00220">
    <property type="entry name" value="S_TKc"/>
    <property type="match status" value="1"/>
</dbReference>
<dbReference type="InterPro" id="IPR050660">
    <property type="entry name" value="NEK_Ser/Thr_kinase"/>
</dbReference>
<dbReference type="PROSITE" id="PS50011">
    <property type="entry name" value="PROTEIN_KINASE_DOM"/>
    <property type="match status" value="1"/>
</dbReference>
<reference evidence="8" key="1">
    <citation type="submission" date="2023-04" db="EMBL/GenBank/DDBJ databases">
        <title>Black Yeasts Isolated from many extreme environments.</title>
        <authorList>
            <person name="Coleine C."/>
            <person name="Stajich J.E."/>
            <person name="Selbmann L."/>
        </authorList>
    </citation>
    <scope>NUCLEOTIDE SEQUENCE</scope>
    <source>
        <strain evidence="8">CCFEE 5312</strain>
    </source>
</reference>
<dbReference type="PANTHER" id="PTHR43671">
    <property type="entry name" value="SERINE/THREONINE-PROTEIN KINASE NEK"/>
    <property type="match status" value="1"/>
</dbReference>
<dbReference type="Pfam" id="PF00069">
    <property type="entry name" value="Pkinase"/>
    <property type="match status" value="1"/>
</dbReference>
<sequence>MASGAPTQAQRPWRASGFQLDTGEGKCSLWLKYDANGRLEDRMFRKVVTVSDAQWTSRAFWFGDMDDHANRLPNELACHTIANSPLHEGVLRLRKTAPNPSLLDEEKKRYRVYTRWCPHGSLGTIVERYHKRGKEVPESFIWCVAENLALAGDEISHTNKGCIVHRDLKPDNIFLDYPQQWHYPQYPQPLLGDFGHATLASDVYETIYEGNPEWYQGQGTNGFRAPEQRRTTDTDPSAASDRWALSEKTNVFGVGLVLWCLIQPFEKPDEPSWAQGNLDPVLRIRSGHKSYSPELIGLINWCLRFNPDARPNFRELRDWIQPAICERPPTLNRAAYMRSGTADANTRQAQSIQVGADRYQLGFTQSEVIQAEQAPDPVDEEEDDDDDEDGNGDEEDDDEE</sequence>